<reference evidence="4 5" key="1">
    <citation type="journal article" date="2018" name="Sci. Rep.">
        <title>Genomic signatures of local adaptation to the degree of environmental predictability in rotifers.</title>
        <authorList>
            <person name="Franch-Gras L."/>
            <person name="Hahn C."/>
            <person name="Garcia-Roger E.M."/>
            <person name="Carmona M.J."/>
            <person name="Serra M."/>
            <person name="Gomez A."/>
        </authorList>
    </citation>
    <scope>NUCLEOTIDE SEQUENCE [LARGE SCALE GENOMIC DNA]</scope>
    <source>
        <strain evidence="4">HYR1</strain>
    </source>
</reference>
<protein>
    <submittedName>
        <fullName evidence="4">Actin-like isoform X2</fullName>
    </submittedName>
</protein>
<evidence type="ECO:0000256" key="1">
    <source>
        <dbReference type="ARBA" id="ARBA00003520"/>
    </source>
</evidence>
<dbReference type="Gene3D" id="3.30.420.40">
    <property type="match status" value="2"/>
</dbReference>
<name>A0A3M7T271_BRAPC</name>
<dbReference type="EMBL" id="REGN01000412">
    <property type="protein sequence ID" value="RNA42121.1"/>
    <property type="molecule type" value="Genomic_DNA"/>
</dbReference>
<feature type="compositionally biased region" description="Polar residues" evidence="3">
    <location>
        <begin position="57"/>
        <end position="79"/>
    </location>
</feature>
<feature type="region of interest" description="Disordered" evidence="3">
    <location>
        <begin position="94"/>
        <end position="113"/>
    </location>
</feature>
<feature type="compositionally biased region" description="Polar residues" evidence="3">
    <location>
        <begin position="94"/>
        <end position="108"/>
    </location>
</feature>
<dbReference type="Gene3D" id="3.90.640.10">
    <property type="entry name" value="Actin, Chain A, domain 4"/>
    <property type="match status" value="1"/>
</dbReference>
<gene>
    <name evidence="4" type="ORF">BpHYR1_030396</name>
</gene>
<evidence type="ECO:0000256" key="3">
    <source>
        <dbReference type="SAM" id="MobiDB-lite"/>
    </source>
</evidence>
<evidence type="ECO:0000313" key="4">
    <source>
        <dbReference type="EMBL" id="RNA42121.1"/>
    </source>
</evidence>
<accession>A0A3M7T271</accession>
<keyword evidence="5" id="KW-1185">Reference proteome</keyword>
<evidence type="ECO:0000256" key="2">
    <source>
        <dbReference type="RuleBase" id="RU000487"/>
    </source>
</evidence>
<dbReference type="Pfam" id="PF00022">
    <property type="entry name" value="Actin"/>
    <property type="match status" value="1"/>
</dbReference>
<feature type="region of interest" description="Disordered" evidence="3">
    <location>
        <begin position="43"/>
        <end position="79"/>
    </location>
</feature>
<dbReference type="STRING" id="10195.A0A3M7T271"/>
<organism evidence="4 5">
    <name type="scientific">Brachionus plicatilis</name>
    <name type="common">Marine rotifer</name>
    <name type="synonym">Brachionus muelleri</name>
    <dbReference type="NCBI Taxonomy" id="10195"/>
    <lineage>
        <taxon>Eukaryota</taxon>
        <taxon>Metazoa</taxon>
        <taxon>Spiralia</taxon>
        <taxon>Gnathifera</taxon>
        <taxon>Rotifera</taxon>
        <taxon>Eurotatoria</taxon>
        <taxon>Monogononta</taxon>
        <taxon>Pseudotrocha</taxon>
        <taxon>Ploima</taxon>
        <taxon>Brachionidae</taxon>
        <taxon>Brachionus</taxon>
    </lineage>
</organism>
<comment type="function">
    <text evidence="1">Actins are highly conserved proteins that are involved in various types of cell motility and are ubiquitously expressed in all eukaryotic cells.</text>
</comment>
<proteinExistence type="inferred from homology"/>
<dbReference type="InterPro" id="IPR004000">
    <property type="entry name" value="Actin"/>
</dbReference>
<dbReference type="SMART" id="SM00268">
    <property type="entry name" value="ACTIN"/>
    <property type="match status" value="1"/>
</dbReference>
<dbReference type="Proteomes" id="UP000276133">
    <property type="component" value="Unassembled WGS sequence"/>
</dbReference>
<dbReference type="PANTHER" id="PTHR11937">
    <property type="entry name" value="ACTIN"/>
    <property type="match status" value="1"/>
</dbReference>
<dbReference type="OrthoDB" id="337660at2759"/>
<dbReference type="InterPro" id="IPR043129">
    <property type="entry name" value="ATPase_NBD"/>
</dbReference>
<sequence>MENFSPTQSEYNEQVINLEDLQDDTVLPQELINLLNKQSFNGTLNEENDENERNSNQIGSSLENNSCNVSETSSDSLNCDTNNNLATIKSNTTSISSLTSGNTNQENETIVHDEESYDQFEADLKPKNESTIKRTHLINLIYELYDLGNQNVAPENKNEVFRVPRILVESFMEKLPPGKNLKNSILLTWKKRFFRLNSIGELHVFDIDSKTGAFKERPDEIYNLMGGKAEFDQNKIISLDDGRGSYMVFRCCAGVEDSDQLFSKWKQEIEQQIVDRSECLWVQPNQPLTLNQGHVTKDRNVLIIDIGTCSIRAGLFDQEPKLPKLFVPTVCSKDPNQNRLKVGFDAFDFLLGSSAPSTIDLRKSISSWCLTSSNGQLIFPLKNRNGIEKLNVEVESIESIISYVVDNLNINSENTEILIITSHKLTDRLNTQYLNYLLSGESYNFKSATLINQSLMSLYSYNANIGIIANLGEKIDVIPICNGMPFQNGVSNLAYGGSCMSEFLNFYISRGHVSYVNDIEQFFVRYIKEKSCYTALNYQEELTKYPNDSKKFKLEMTGRANELKKLEFPESARFRAVEGLFNPEIWGLDGQGLHKLIYKAIQSSSMDLRREMARNIYLCGGMSQIPGLKERLELELKKLLPVTIKVKVNRSEYSYHSAYLGAFKFIQQPEYEKILITRDEWCQEKSNCLKKWRCI</sequence>
<comment type="similarity">
    <text evidence="2">Belongs to the actin family.</text>
</comment>
<evidence type="ECO:0000313" key="5">
    <source>
        <dbReference type="Proteomes" id="UP000276133"/>
    </source>
</evidence>
<dbReference type="SUPFAM" id="SSF53067">
    <property type="entry name" value="Actin-like ATPase domain"/>
    <property type="match status" value="2"/>
</dbReference>
<dbReference type="AlphaFoldDB" id="A0A3M7T271"/>
<dbReference type="CDD" id="cd10169">
    <property type="entry name" value="ASKHA_NBD_actin-like"/>
    <property type="match status" value="1"/>
</dbReference>
<comment type="caution">
    <text evidence="4">The sequence shown here is derived from an EMBL/GenBank/DDBJ whole genome shotgun (WGS) entry which is preliminary data.</text>
</comment>